<dbReference type="RefSeq" id="WP_111596147.1">
    <property type="nucleotide sequence ID" value="NZ_QLLL01000001.1"/>
</dbReference>
<evidence type="ECO:0000256" key="5">
    <source>
        <dbReference type="PROSITE-ProRule" id="PRU01023"/>
    </source>
</evidence>
<dbReference type="EMBL" id="QLLL01000001">
    <property type="protein sequence ID" value="RAJ11045.1"/>
    <property type="molecule type" value="Genomic_DNA"/>
</dbReference>
<feature type="active site" description="Nucleophile" evidence="5">
    <location>
        <position position="343"/>
    </location>
</feature>
<dbReference type="InterPro" id="IPR029063">
    <property type="entry name" value="SAM-dependent_MTases_sf"/>
</dbReference>
<keyword evidence="1 5" id="KW-0489">Methyltransferase</keyword>
<feature type="domain" description="SAM-dependent MTase RsmB/NOP-type" evidence="6">
    <location>
        <begin position="129"/>
        <end position="389"/>
    </location>
</feature>
<dbReference type="GO" id="GO:0003723">
    <property type="term" value="F:RNA binding"/>
    <property type="evidence" value="ECO:0007669"/>
    <property type="project" value="UniProtKB-UniRule"/>
</dbReference>
<accession>A0A327R4A3</accession>
<evidence type="ECO:0000256" key="2">
    <source>
        <dbReference type="ARBA" id="ARBA00022679"/>
    </source>
</evidence>
<keyword evidence="2 5" id="KW-0808">Transferase</keyword>
<protein>
    <submittedName>
        <fullName evidence="7">16S rRNA (Cytosine967-C5)-methyltransferase</fullName>
    </submittedName>
</protein>
<dbReference type="GO" id="GO:0001510">
    <property type="term" value="P:RNA methylation"/>
    <property type="evidence" value="ECO:0007669"/>
    <property type="project" value="InterPro"/>
</dbReference>
<feature type="binding site" evidence="5">
    <location>
        <position position="242"/>
    </location>
    <ligand>
        <name>S-adenosyl-L-methionine</name>
        <dbReference type="ChEBI" id="CHEBI:59789"/>
    </ligand>
</feature>
<dbReference type="PANTHER" id="PTHR22807">
    <property type="entry name" value="NOP2 YEAST -RELATED NOL1/NOP2/FMU SUN DOMAIN-CONTAINING"/>
    <property type="match status" value="1"/>
</dbReference>
<dbReference type="InterPro" id="IPR001678">
    <property type="entry name" value="MeTrfase_RsmB-F_NOP2_dom"/>
</dbReference>
<feature type="binding site" evidence="5">
    <location>
        <position position="290"/>
    </location>
    <ligand>
        <name>S-adenosyl-L-methionine</name>
        <dbReference type="ChEBI" id="CHEBI:59789"/>
    </ligand>
</feature>
<comment type="caution">
    <text evidence="7">The sequence shown here is derived from an EMBL/GenBank/DDBJ whole genome shotgun (WGS) entry which is preliminary data.</text>
</comment>
<evidence type="ECO:0000259" key="6">
    <source>
        <dbReference type="PROSITE" id="PS51686"/>
    </source>
</evidence>
<reference evidence="7 8" key="1">
    <citation type="submission" date="2018-06" db="EMBL/GenBank/DDBJ databases">
        <title>Genomic Encyclopedia of Archaeal and Bacterial Type Strains, Phase II (KMG-II): from individual species to whole genera.</title>
        <authorList>
            <person name="Goeker M."/>
        </authorList>
    </citation>
    <scope>NUCLEOTIDE SEQUENCE [LARGE SCALE GENOMIC DNA]</scope>
    <source>
        <strain evidence="7 8">DSM 23857</strain>
    </source>
</reference>
<dbReference type="SUPFAM" id="SSF53335">
    <property type="entry name" value="S-adenosyl-L-methionine-dependent methyltransferases"/>
    <property type="match status" value="1"/>
</dbReference>
<gene>
    <name evidence="7" type="ORF">LX64_00652</name>
</gene>
<evidence type="ECO:0000313" key="8">
    <source>
        <dbReference type="Proteomes" id="UP000249547"/>
    </source>
</evidence>
<comment type="caution">
    <text evidence="5">Lacks conserved residue(s) required for the propagation of feature annotation.</text>
</comment>
<name>A0A327R4A3_9BACT</name>
<evidence type="ECO:0000256" key="3">
    <source>
        <dbReference type="ARBA" id="ARBA00022691"/>
    </source>
</evidence>
<organism evidence="7 8">
    <name type="scientific">Chitinophaga skermanii</name>
    <dbReference type="NCBI Taxonomy" id="331697"/>
    <lineage>
        <taxon>Bacteria</taxon>
        <taxon>Pseudomonadati</taxon>
        <taxon>Bacteroidota</taxon>
        <taxon>Chitinophagia</taxon>
        <taxon>Chitinophagales</taxon>
        <taxon>Chitinophagaceae</taxon>
        <taxon>Chitinophaga</taxon>
    </lineage>
</organism>
<feature type="binding site" evidence="5">
    <location>
        <position position="269"/>
    </location>
    <ligand>
        <name>S-adenosyl-L-methionine</name>
        <dbReference type="ChEBI" id="CHEBI:59789"/>
    </ligand>
</feature>
<dbReference type="PANTHER" id="PTHR22807:SF53">
    <property type="entry name" value="RIBOSOMAL RNA SMALL SUBUNIT METHYLTRANSFERASE B-RELATED"/>
    <property type="match status" value="1"/>
</dbReference>
<sequence length="389" mass="43866">MTRWENYLKSAVQILQQYGGDVPLHHFLKGFFKQNPKMGSRDRRWVSQLVYDYFRLGQWEQSANMEERIKAGVFLCEDEQNDFLNFHSPGLNEQISLPLEDKLPLVKLNGNGFSADALFPFTAELSAGIKGEEWAQSMLKQPNLYIRARPGKMDQLLKHLGLSDTAFVQIGEQTIQLPNGTNLEKIFPQKNWYEVQDLSSQQTGSLFKPKRAENWWDCCAASGGKSILLKDQMPSVNLLVSDVRASIIQNLKSRFSEASVGNYSAQVIDLTVDNFAHSLPRKQFDGIILDAPCSGSGTWGRTPENLAFFTAAKIKEYTDLQEKIAMNVLNYVRPGGAFIYITCSVFKAENEDMVEKLVATGKLKQEEGGLIEGYEKGADTMYAVRFTKI</sequence>
<dbReference type="GO" id="GO:0008173">
    <property type="term" value="F:RNA methyltransferase activity"/>
    <property type="evidence" value="ECO:0007669"/>
    <property type="project" value="InterPro"/>
</dbReference>
<dbReference type="Proteomes" id="UP000249547">
    <property type="component" value="Unassembled WGS sequence"/>
</dbReference>
<proteinExistence type="inferred from homology"/>
<keyword evidence="4 5" id="KW-0694">RNA-binding</keyword>
<evidence type="ECO:0000313" key="7">
    <source>
        <dbReference type="EMBL" id="RAJ11045.1"/>
    </source>
</evidence>
<keyword evidence="3 5" id="KW-0949">S-adenosyl-L-methionine</keyword>
<dbReference type="InterPro" id="IPR023267">
    <property type="entry name" value="RCMT"/>
</dbReference>
<dbReference type="PRINTS" id="PR02008">
    <property type="entry name" value="RCMTFAMILY"/>
</dbReference>
<evidence type="ECO:0000256" key="1">
    <source>
        <dbReference type="ARBA" id="ARBA00022603"/>
    </source>
</evidence>
<dbReference type="Pfam" id="PF01189">
    <property type="entry name" value="Methyltr_RsmB-F"/>
    <property type="match status" value="1"/>
</dbReference>
<dbReference type="PROSITE" id="PS51686">
    <property type="entry name" value="SAM_MT_RSMB_NOP"/>
    <property type="match status" value="1"/>
</dbReference>
<comment type="similarity">
    <text evidence="5">Belongs to the class I-like SAM-binding methyltransferase superfamily. RsmB/NOP family.</text>
</comment>
<dbReference type="InterPro" id="IPR049560">
    <property type="entry name" value="MeTrfase_RsmB-F_NOP2_cat"/>
</dbReference>
<dbReference type="OrthoDB" id="9810297at2"/>
<dbReference type="Gene3D" id="3.40.50.150">
    <property type="entry name" value="Vaccinia Virus protein VP39"/>
    <property type="match status" value="1"/>
</dbReference>
<evidence type="ECO:0000256" key="4">
    <source>
        <dbReference type="ARBA" id="ARBA00022884"/>
    </source>
</evidence>
<dbReference type="AlphaFoldDB" id="A0A327R4A3"/>
<keyword evidence="8" id="KW-1185">Reference proteome</keyword>